<evidence type="ECO:0000313" key="3">
    <source>
        <dbReference type="EMBL" id="KAI1697782.1"/>
    </source>
</evidence>
<feature type="region of interest" description="Disordered" evidence="1">
    <location>
        <begin position="209"/>
        <end position="228"/>
    </location>
</feature>
<name>A0AAD4QSX4_9BILA</name>
<dbReference type="Proteomes" id="UP001201812">
    <property type="component" value="Unassembled WGS sequence"/>
</dbReference>
<proteinExistence type="predicted"/>
<evidence type="ECO:0000313" key="4">
    <source>
        <dbReference type="Proteomes" id="UP001201812"/>
    </source>
</evidence>
<feature type="compositionally biased region" description="Polar residues" evidence="1">
    <location>
        <begin position="209"/>
        <end position="220"/>
    </location>
</feature>
<evidence type="ECO:0000256" key="2">
    <source>
        <dbReference type="SAM" id="SignalP"/>
    </source>
</evidence>
<accession>A0AAD4QSX4</accession>
<dbReference type="AlphaFoldDB" id="A0AAD4QSX4"/>
<gene>
    <name evidence="3" type="ORF">DdX_18292</name>
</gene>
<protein>
    <submittedName>
        <fullName evidence="3">Uncharacterized protein</fullName>
    </submittedName>
</protein>
<sequence>MTHKWLLKMLVFELLSVYSGFPACLNLRNLFRKIAVVEPLIEAPRLVPPVGDPMLVPRNIRGIVQVKFPENICKPKSIVVILQGYLPDPRTQEIQLSQCKVDKCKYEFKFSSALKQRYALGVKLGGTDADEEHKAWLKMGQNITISSKFVLEMNIVYDLTGNIPKEIESSDDENSWTALFPPLPVASIPKAIKIEPISFLEMENESMPQNVIQKQDSQTSRQKKKPKITNIEAALRIKQTKRIENPERYKENIAALPDYMYE</sequence>
<dbReference type="EMBL" id="JAKKPZ010000250">
    <property type="protein sequence ID" value="KAI1697782.1"/>
    <property type="molecule type" value="Genomic_DNA"/>
</dbReference>
<organism evidence="3 4">
    <name type="scientific">Ditylenchus destructor</name>
    <dbReference type="NCBI Taxonomy" id="166010"/>
    <lineage>
        <taxon>Eukaryota</taxon>
        <taxon>Metazoa</taxon>
        <taxon>Ecdysozoa</taxon>
        <taxon>Nematoda</taxon>
        <taxon>Chromadorea</taxon>
        <taxon>Rhabditida</taxon>
        <taxon>Tylenchina</taxon>
        <taxon>Tylenchomorpha</taxon>
        <taxon>Sphaerularioidea</taxon>
        <taxon>Anguinidae</taxon>
        <taxon>Anguininae</taxon>
        <taxon>Ditylenchus</taxon>
    </lineage>
</organism>
<feature type="chain" id="PRO_5042109003" evidence="2">
    <location>
        <begin position="21"/>
        <end position="262"/>
    </location>
</feature>
<keyword evidence="4" id="KW-1185">Reference proteome</keyword>
<keyword evidence="2" id="KW-0732">Signal</keyword>
<comment type="caution">
    <text evidence="3">The sequence shown here is derived from an EMBL/GenBank/DDBJ whole genome shotgun (WGS) entry which is preliminary data.</text>
</comment>
<reference evidence="3" key="1">
    <citation type="submission" date="2022-01" db="EMBL/GenBank/DDBJ databases">
        <title>Genome Sequence Resource for Two Populations of Ditylenchus destructor, the Migratory Endoparasitic Phytonematode.</title>
        <authorList>
            <person name="Zhang H."/>
            <person name="Lin R."/>
            <person name="Xie B."/>
        </authorList>
    </citation>
    <scope>NUCLEOTIDE SEQUENCE</scope>
    <source>
        <strain evidence="3">BazhouSP</strain>
    </source>
</reference>
<evidence type="ECO:0000256" key="1">
    <source>
        <dbReference type="SAM" id="MobiDB-lite"/>
    </source>
</evidence>
<feature type="signal peptide" evidence="2">
    <location>
        <begin position="1"/>
        <end position="20"/>
    </location>
</feature>